<dbReference type="RefSeq" id="WP_208644540.1">
    <property type="nucleotide sequence ID" value="NZ_CBCSFL010000011.1"/>
</dbReference>
<organism evidence="1 2">
    <name type="scientific">Pseudomonas reidholzensis</name>
    <dbReference type="NCBI Taxonomy" id="1785162"/>
    <lineage>
        <taxon>Bacteria</taxon>
        <taxon>Pseudomonadati</taxon>
        <taxon>Pseudomonadota</taxon>
        <taxon>Gammaproteobacteria</taxon>
        <taxon>Pseudomonadales</taxon>
        <taxon>Pseudomonadaceae</taxon>
        <taxon>Pseudomonas</taxon>
    </lineage>
</organism>
<accession>A0A383RVP1</accession>
<gene>
    <name evidence="1" type="ORF">CCOS865_03120</name>
</gene>
<dbReference type="Proteomes" id="UP000263595">
    <property type="component" value="Unassembled WGS sequence"/>
</dbReference>
<dbReference type="AlphaFoldDB" id="A0A383RVP1"/>
<evidence type="ECO:0000313" key="2">
    <source>
        <dbReference type="Proteomes" id="UP000263595"/>
    </source>
</evidence>
<proteinExistence type="predicted"/>
<keyword evidence="2" id="KW-1185">Reference proteome</keyword>
<reference evidence="2" key="1">
    <citation type="submission" date="2018-08" db="EMBL/GenBank/DDBJ databases">
        <authorList>
            <person name="Blom J."/>
        </authorList>
    </citation>
    <scope>NUCLEOTIDE SEQUENCE [LARGE SCALE GENOMIC DNA]</scope>
    <source>
        <strain evidence="2">CCOS 865</strain>
    </source>
</reference>
<evidence type="ECO:0000313" key="1">
    <source>
        <dbReference type="EMBL" id="SYX90853.1"/>
    </source>
</evidence>
<dbReference type="EMBL" id="UNOZ01000022">
    <property type="protein sequence ID" value="SYX90853.1"/>
    <property type="molecule type" value="Genomic_DNA"/>
</dbReference>
<name>A0A383RVP1_9PSED</name>
<sequence length="98" mass="10896">MIFSCKLDAVPQLLEPDDFKAFKLAFDGYAAGHKPALEGVRYLQDDHAFVSQRQVIRAAGGHATLAWRAAFAAMVTAAAKYGWVDPHTQDIKVHLQWQ</sequence>
<protein>
    <submittedName>
        <fullName evidence="1">Putative enoyl-CoA hydratase</fullName>
    </submittedName>
</protein>